<evidence type="ECO:0000259" key="2">
    <source>
        <dbReference type="PROSITE" id="PS50887"/>
    </source>
</evidence>
<dbReference type="SUPFAM" id="SSF55073">
    <property type="entry name" value="Nucleotide cyclase"/>
    <property type="match status" value="1"/>
</dbReference>
<feature type="transmembrane region" description="Helical" evidence="1">
    <location>
        <begin position="333"/>
        <end position="353"/>
    </location>
</feature>
<organism evidence="3 4">
    <name type="scientific">Fumia xinanensis</name>
    <dbReference type="NCBI Taxonomy" id="2763659"/>
    <lineage>
        <taxon>Bacteria</taxon>
        <taxon>Bacillati</taxon>
        <taxon>Bacillota</taxon>
        <taxon>Clostridia</taxon>
        <taxon>Eubacteriales</taxon>
        <taxon>Oscillospiraceae</taxon>
        <taxon>Fumia</taxon>
    </lineage>
</organism>
<feature type="transmembrane region" description="Helical" evidence="1">
    <location>
        <begin position="302"/>
        <end position="321"/>
    </location>
</feature>
<keyword evidence="1" id="KW-0472">Membrane</keyword>
<accession>A0A926E1Y3</accession>
<dbReference type="InterPro" id="IPR050469">
    <property type="entry name" value="Diguanylate_Cyclase"/>
</dbReference>
<feature type="domain" description="GGDEF" evidence="2">
    <location>
        <begin position="431"/>
        <end position="560"/>
    </location>
</feature>
<protein>
    <submittedName>
        <fullName evidence="3">Diguanylate cyclase</fullName>
    </submittedName>
</protein>
<dbReference type="InterPro" id="IPR000160">
    <property type="entry name" value="GGDEF_dom"/>
</dbReference>
<feature type="transmembrane region" description="Helical" evidence="1">
    <location>
        <begin position="365"/>
        <end position="385"/>
    </location>
</feature>
<dbReference type="PROSITE" id="PS50887">
    <property type="entry name" value="GGDEF"/>
    <property type="match status" value="1"/>
</dbReference>
<reference evidence="3" key="1">
    <citation type="submission" date="2020-08" db="EMBL/GenBank/DDBJ databases">
        <title>Genome public.</title>
        <authorList>
            <person name="Liu C."/>
            <person name="Sun Q."/>
        </authorList>
    </citation>
    <scope>NUCLEOTIDE SEQUENCE</scope>
    <source>
        <strain evidence="3">NSJ-33</strain>
    </source>
</reference>
<dbReference type="PANTHER" id="PTHR45138:SF9">
    <property type="entry name" value="DIGUANYLATE CYCLASE DGCM-RELATED"/>
    <property type="match status" value="1"/>
</dbReference>
<keyword evidence="4" id="KW-1185">Reference proteome</keyword>
<comment type="caution">
    <text evidence="3">The sequence shown here is derived from an EMBL/GenBank/DDBJ whole genome shotgun (WGS) entry which is preliminary data.</text>
</comment>
<dbReference type="Proteomes" id="UP000610760">
    <property type="component" value="Unassembled WGS sequence"/>
</dbReference>
<dbReference type="PANTHER" id="PTHR45138">
    <property type="entry name" value="REGULATORY COMPONENTS OF SENSORY TRANSDUCTION SYSTEM"/>
    <property type="match status" value="1"/>
</dbReference>
<name>A0A926E1Y3_9FIRM</name>
<keyword evidence="1" id="KW-0812">Transmembrane</keyword>
<dbReference type="CDD" id="cd01949">
    <property type="entry name" value="GGDEF"/>
    <property type="match status" value="1"/>
</dbReference>
<dbReference type="SMART" id="SM00267">
    <property type="entry name" value="GGDEF"/>
    <property type="match status" value="1"/>
</dbReference>
<evidence type="ECO:0000313" key="4">
    <source>
        <dbReference type="Proteomes" id="UP000610760"/>
    </source>
</evidence>
<gene>
    <name evidence="3" type="ORF">H8710_05430</name>
</gene>
<dbReference type="InterPro" id="IPR029787">
    <property type="entry name" value="Nucleotide_cyclase"/>
</dbReference>
<evidence type="ECO:0000256" key="1">
    <source>
        <dbReference type="SAM" id="Phobius"/>
    </source>
</evidence>
<proteinExistence type="predicted"/>
<dbReference type="GO" id="GO:0052621">
    <property type="term" value="F:diguanylate cyclase activity"/>
    <property type="evidence" value="ECO:0007669"/>
    <property type="project" value="TreeGrafter"/>
</dbReference>
<sequence length="560" mass="64012">MSERKKAAVQNIIIAVFLLLFLLATLLLSRGYSLPNSHNKKYYESNWTLTTADSGLQQTITLPHEITYRGNGKWTLSTTLHYTPEDNESPYAFINMNHMFFTVSLDGKEIYRYLPEDVPSYSYSPGNSYTMVPLPHNCYGKELRIDFWMALDGGFTYELSDVVFGDGISVLRRTFFEDLAHNLIVVSTLLIGIVLLIASCILMNSQSRKSTQSIGWFAVIFGIYNLSENLFDLYMVNNPYPGYLINFIIFASVPIPLLFFFMHKVLLKYRRVYQLIIGAAFLNVAIQTILHFTKVLDLRQALLATHVIYGAAILFSIYTLIRTPKKEFPQKTIMLMGTVPIAVGMAIDSFLHYFPIVPHQRNTAFIFLGVFIFLIIQAVVCIHDITEAFRDSTKSAVYKSLAYQDGLTGLQNRTSYSNELENIRLNPQKYKKCICVYVDMNNLKSVNDRLGHQAGDEFIRSTAHLLQRHLGPYGKVFRFGGDEFIALLDNMSESKFRNILCQMNEEINSYNRTAPVKIDFSLGCHQWRAGESIEDCIDAADRNMYENKLCRSDPKNKFVP</sequence>
<feature type="transmembrane region" description="Helical" evidence="1">
    <location>
        <begin position="272"/>
        <end position="290"/>
    </location>
</feature>
<feature type="transmembrane region" description="Helical" evidence="1">
    <location>
        <begin position="243"/>
        <end position="260"/>
    </location>
</feature>
<evidence type="ECO:0000313" key="3">
    <source>
        <dbReference type="EMBL" id="MBC8559512.1"/>
    </source>
</evidence>
<dbReference type="AlphaFoldDB" id="A0A926E1Y3"/>
<dbReference type="NCBIfam" id="TIGR00254">
    <property type="entry name" value="GGDEF"/>
    <property type="match status" value="1"/>
</dbReference>
<dbReference type="Gene3D" id="3.30.70.270">
    <property type="match status" value="1"/>
</dbReference>
<feature type="transmembrane region" description="Helical" evidence="1">
    <location>
        <begin position="214"/>
        <end position="231"/>
    </location>
</feature>
<dbReference type="Pfam" id="PF00990">
    <property type="entry name" value="GGDEF"/>
    <property type="match status" value="1"/>
</dbReference>
<dbReference type="EMBL" id="JACRSV010000001">
    <property type="protein sequence ID" value="MBC8559512.1"/>
    <property type="molecule type" value="Genomic_DNA"/>
</dbReference>
<keyword evidence="1" id="KW-1133">Transmembrane helix</keyword>
<dbReference type="RefSeq" id="WP_249294405.1">
    <property type="nucleotide sequence ID" value="NZ_JACRSV010000001.1"/>
</dbReference>
<dbReference type="InterPro" id="IPR043128">
    <property type="entry name" value="Rev_trsase/Diguanyl_cyclase"/>
</dbReference>
<feature type="transmembrane region" description="Helical" evidence="1">
    <location>
        <begin position="179"/>
        <end position="202"/>
    </location>
</feature>